<name>A0A1I0S607_9BACT</name>
<dbReference type="PROSITE" id="PS01124">
    <property type="entry name" value="HTH_ARAC_FAMILY_2"/>
    <property type="match status" value="1"/>
</dbReference>
<reference evidence="6" key="1">
    <citation type="submission" date="2016-10" db="EMBL/GenBank/DDBJ databases">
        <authorList>
            <person name="Varghese N."/>
            <person name="Submissions S."/>
        </authorList>
    </citation>
    <scope>NUCLEOTIDE SEQUENCE [LARGE SCALE GENOMIC DNA]</scope>
    <source>
        <strain evidence="6">DSM 3695</strain>
    </source>
</reference>
<dbReference type="Pfam" id="PF12833">
    <property type="entry name" value="HTH_18"/>
    <property type="match status" value="1"/>
</dbReference>
<dbReference type="GO" id="GO:0043565">
    <property type="term" value="F:sequence-specific DNA binding"/>
    <property type="evidence" value="ECO:0007669"/>
    <property type="project" value="InterPro"/>
</dbReference>
<dbReference type="Gene3D" id="1.10.10.60">
    <property type="entry name" value="Homeodomain-like"/>
    <property type="match status" value="1"/>
</dbReference>
<dbReference type="Proteomes" id="UP000199310">
    <property type="component" value="Unassembled WGS sequence"/>
</dbReference>
<evidence type="ECO:0000256" key="2">
    <source>
        <dbReference type="ARBA" id="ARBA00023125"/>
    </source>
</evidence>
<proteinExistence type="predicted"/>
<evidence type="ECO:0000256" key="1">
    <source>
        <dbReference type="ARBA" id="ARBA00023015"/>
    </source>
</evidence>
<dbReference type="SMART" id="SM00342">
    <property type="entry name" value="HTH_ARAC"/>
    <property type="match status" value="1"/>
</dbReference>
<protein>
    <submittedName>
        <fullName evidence="5">Helix-turn-helix domain-containing protein</fullName>
    </submittedName>
</protein>
<dbReference type="STRING" id="29529.SAMN04488122_3911"/>
<evidence type="ECO:0000256" key="3">
    <source>
        <dbReference type="ARBA" id="ARBA00023163"/>
    </source>
</evidence>
<dbReference type="SUPFAM" id="SSF46689">
    <property type="entry name" value="Homeodomain-like"/>
    <property type="match status" value="1"/>
</dbReference>
<accession>A0A1I0S607</accession>
<organism evidence="5 6">
    <name type="scientific">Chitinophaga arvensicola</name>
    <dbReference type="NCBI Taxonomy" id="29529"/>
    <lineage>
        <taxon>Bacteria</taxon>
        <taxon>Pseudomonadati</taxon>
        <taxon>Bacteroidota</taxon>
        <taxon>Chitinophagia</taxon>
        <taxon>Chitinophagales</taxon>
        <taxon>Chitinophagaceae</taxon>
        <taxon>Chitinophaga</taxon>
    </lineage>
</organism>
<keyword evidence="6" id="KW-1185">Reference proteome</keyword>
<gene>
    <name evidence="5" type="ORF">SAMN04488122_3911</name>
</gene>
<keyword evidence="1" id="KW-0805">Transcription regulation</keyword>
<dbReference type="AlphaFoldDB" id="A0A1I0S607"/>
<dbReference type="PANTHER" id="PTHR43280">
    <property type="entry name" value="ARAC-FAMILY TRANSCRIPTIONAL REGULATOR"/>
    <property type="match status" value="1"/>
</dbReference>
<evidence type="ECO:0000313" key="5">
    <source>
        <dbReference type="EMBL" id="SEW50657.1"/>
    </source>
</evidence>
<dbReference type="GO" id="GO:0003700">
    <property type="term" value="F:DNA-binding transcription factor activity"/>
    <property type="evidence" value="ECO:0007669"/>
    <property type="project" value="InterPro"/>
</dbReference>
<dbReference type="InterPro" id="IPR009057">
    <property type="entry name" value="Homeodomain-like_sf"/>
</dbReference>
<evidence type="ECO:0000259" key="4">
    <source>
        <dbReference type="PROSITE" id="PS01124"/>
    </source>
</evidence>
<sequence length="306" mass="35223">MYLWGMADFVALQTFYKILNQDLTSASAEIGHFNIFRIEDMQLPDYKPVTYSRRNFFKMSLVKGHSKIHYADQCIEVLESVLVFTNPMIPYHWERISEKQSGFVCIFTEDFFNRFGNIRDYPVFQAVGAAVIPLSADDVPLFQSLFTRMFDELHGEYAFKYDLLRSQVMEVVHAAQKMRPAVGSPVAGSNAAERITALFAELLERQFPIELSNQVIQLNTPSAFARQLNIHVNHLNKALKETTARTTSQLIKERVLQEAKVLLKSTNWTVNEIAWGLGFQEPNHFSSFFKSQMKTTPNQFRQSDID</sequence>
<keyword evidence="2" id="KW-0238">DNA-binding</keyword>
<keyword evidence="3" id="KW-0804">Transcription</keyword>
<evidence type="ECO:0000313" key="6">
    <source>
        <dbReference type="Proteomes" id="UP000199310"/>
    </source>
</evidence>
<feature type="domain" description="HTH araC/xylS-type" evidence="4">
    <location>
        <begin position="193"/>
        <end position="303"/>
    </location>
</feature>
<dbReference type="PANTHER" id="PTHR43280:SF32">
    <property type="entry name" value="TRANSCRIPTIONAL REGULATORY PROTEIN"/>
    <property type="match status" value="1"/>
</dbReference>
<dbReference type="InterPro" id="IPR018060">
    <property type="entry name" value="HTH_AraC"/>
</dbReference>
<dbReference type="EMBL" id="FOJG01000002">
    <property type="protein sequence ID" value="SEW50657.1"/>
    <property type="molecule type" value="Genomic_DNA"/>
</dbReference>